<dbReference type="Pfam" id="PF05569">
    <property type="entry name" value="Peptidase_M56"/>
    <property type="match status" value="1"/>
</dbReference>
<feature type="active site" description="Acyl-ester intermediate" evidence="7">
    <location>
        <position position="391"/>
    </location>
</feature>
<feature type="active site" description="Proton acceptor" evidence="7">
    <location>
        <position position="394"/>
    </location>
</feature>
<keyword evidence="14" id="KW-1185">Reference proteome</keyword>
<dbReference type="InterPro" id="IPR012338">
    <property type="entry name" value="Beta-lactam/transpept-like"/>
</dbReference>
<dbReference type="InterPro" id="IPR008756">
    <property type="entry name" value="Peptidase_M56"/>
</dbReference>
<organism evidence="13 14">
    <name type="scientific">Undibacterium pigrum</name>
    <dbReference type="NCBI Taxonomy" id="401470"/>
    <lineage>
        <taxon>Bacteria</taxon>
        <taxon>Pseudomonadati</taxon>
        <taxon>Pseudomonadota</taxon>
        <taxon>Betaproteobacteria</taxon>
        <taxon>Burkholderiales</taxon>
        <taxon>Oxalobacteraceae</taxon>
        <taxon>Undibacterium</taxon>
    </lineage>
</organism>
<feature type="transmembrane region" description="Helical" evidence="10">
    <location>
        <begin position="47"/>
        <end position="65"/>
    </location>
</feature>
<evidence type="ECO:0000256" key="1">
    <source>
        <dbReference type="ARBA" id="ARBA00007164"/>
    </source>
</evidence>
<dbReference type="RefSeq" id="WP_110258351.1">
    <property type="nucleotide sequence ID" value="NZ_QJKB01000023.1"/>
</dbReference>
<dbReference type="InterPro" id="IPR052173">
    <property type="entry name" value="Beta-lactam_resp_regulator"/>
</dbReference>
<gene>
    <name evidence="13" type="ORF">DFR42_1235</name>
</gene>
<evidence type="ECO:0000259" key="11">
    <source>
        <dbReference type="Pfam" id="PF00768"/>
    </source>
</evidence>
<evidence type="ECO:0000313" key="14">
    <source>
        <dbReference type="Proteomes" id="UP000247792"/>
    </source>
</evidence>
<feature type="transmembrane region" description="Helical" evidence="10">
    <location>
        <begin position="109"/>
        <end position="137"/>
    </location>
</feature>
<keyword evidence="5" id="KW-0573">Peptidoglycan synthesis</keyword>
<keyword evidence="10" id="KW-1133">Transmembrane helix</keyword>
<dbReference type="EMBL" id="QJKB01000023">
    <property type="protein sequence ID" value="PXX34956.1"/>
    <property type="molecule type" value="Genomic_DNA"/>
</dbReference>
<dbReference type="Proteomes" id="UP000247792">
    <property type="component" value="Unassembled WGS sequence"/>
</dbReference>
<dbReference type="GO" id="GO:0008360">
    <property type="term" value="P:regulation of cell shape"/>
    <property type="evidence" value="ECO:0007669"/>
    <property type="project" value="UniProtKB-KW"/>
</dbReference>
<keyword evidence="2" id="KW-0732">Signal</keyword>
<reference evidence="13 14" key="1">
    <citation type="submission" date="2018-05" db="EMBL/GenBank/DDBJ databases">
        <title>Genomic Encyclopedia of Type Strains, Phase IV (KMG-IV): sequencing the most valuable type-strain genomes for metagenomic binning, comparative biology and taxonomic classification.</title>
        <authorList>
            <person name="Goeker M."/>
        </authorList>
    </citation>
    <scope>NUCLEOTIDE SEQUENCE [LARGE SCALE GENOMIC DNA]</scope>
    <source>
        <strain evidence="13 14">DSM 19792</strain>
    </source>
</reference>
<dbReference type="GO" id="GO:0071555">
    <property type="term" value="P:cell wall organization"/>
    <property type="evidence" value="ECO:0007669"/>
    <property type="project" value="UniProtKB-KW"/>
</dbReference>
<dbReference type="PANTHER" id="PTHR34978:SF3">
    <property type="entry name" value="SLR0241 PROTEIN"/>
    <property type="match status" value="1"/>
</dbReference>
<feature type="binding site" evidence="8">
    <location>
        <position position="553"/>
    </location>
    <ligand>
        <name>substrate</name>
    </ligand>
</feature>
<dbReference type="GO" id="GO:0006508">
    <property type="term" value="P:proteolysis"/>
    <property type="evidence" value="ECO:0007669"/>
    <property type="project" value="InterPro"/>
</dbReference>
<evidence type="ECO:0000256" key="10">
    <source>
        <dbReference type="SAM" id="Phobius"/>
    </source>
</evidence>
<keyword evidence="6" id="KW-0961">Cell wall biogenesis/degradation</keyword>
<dbReference type="GO" id="GO:0009002">
    <property type="term" value="F:serine-type D-Ala-D-Ala carboxypeptidase activity"/>
    <property type="evidence" value="ECO:0007669"/>
    <property type="project" value="InterPro"/>
</dbReference>
<proteinExistence type="inferred from homology"/>
<dbReference type="SUPFAM" id="SSF56601">
    <property type="entry name" value="beta-lactamase/transpeptidase-like"/>
    <property type="match status" value="1"/>
</dbReference>
<accession>A0A318IL22</accession>
<sequence length="607" mass="66507">MTAVSFTEYTVAELLGWPLLHFVWQGALIASVCAILLALTRNARPQLRYMLACTAMLMCLLWPVAGVLQQWQDPQTISLETAIQLAGKANVSLDLVWVKQSLLAARIEAWLPLVVTVWSMGVLLMLMRLALGLLWVYRLGQHGNDLAALTQQWQARSNQLAYQFAIRRQVTLKFQKDLVSPVTYGCLKPVVVMPASLLTGMAPDMLEALLAHELAHIKRWDYAVNLLQNLVLSLLFYHPAVWWISKRIDAERELIADDMAAAMLGQAKPLARALQVLDKLQIAGMPQTAMAANGGDLLSRIKRLVRPDAQPWHWKMAAPVLGIAAALLLVLQTQVNATPEPSVPSVTQKTEAPVHLNAYIKTSSAHVLVLDEQSGKVLLEKNADTIVPIASISKLVTAMVMLDARLDMNENVTISKDDVTGWQNTQVKLQAGMTLSRQTLLELMLTPSSNAAARAMARSYPGGKQAFVAALQNKTASLGLRATHLEEAAGISEKNRSNARDVARLVQAAASYPELRRLTSRSDGTYMVAGQLHQYQSTNDLTGNKEWDISLSKTGYSKIAGRCLSMRTIIAGKPIIMVLLNAKNSDVRTDDIVQIRNALEAATAAPG</sequence>
<dbReference type="OrthoDB" id="15218at2"/>
<dbReference type="AlphaFoldDB" id="A0A318IL22"/>
<keyword evidence="10" id="KW-0812">Transmembrane</keyword>
<dbReference type="InterPro" id="IPR001967">
    <property type="entry name" value="Peptidase_S11_N"/>
</dbReference>
<dbReference type="Gene3D" id="3.30.2010.10">
    <property type="entry name" value="Metalloproteases ('zincins'), catalytic domain"/>
    <property type="match status" value="1"/>
</dbReference>
<evidence type="ECO:0000256" key="2">
    <source>
        <dbReference type="ARBA" id="ARBA00022729"/>
    </source>
</evidence>
<feature type="transmembrane region" description="Helical" evidence="10">
    <location>
        <begin position="22"/>
        <end position="40"/>
    </location>
</feature>
<evidence type="ECO:0000259" key="12">
    <source>
        <dbReference type="Pfam" id="PF05569"/>
    </source>
</evidence>
<evidence type="ECO:0000256" key="9">
    <source>
        <dbReference type="RuleBase" id="RU004016"/>
    </source>
</evidence>
<feature type="transmembrane region" description="Helical" evidence="10">
    <location>
        <begin position="222"/>
        <end position="244"/>
    </location>
</feature>
<evidence type="ECO:0000256" key="5">
    <source>
        <dbReference type="ARBA" id="ARBA00022984"/>
    </source>
</evidence>
<dbReference type="PANTHER" id="PTHR34978">
    <property type="entry name" value="POSSIBLE SENSOR-TRANSDUCER PROTEIN BLAR"/>
    <property type="match status" value="1"/>
</dbReference>
<feature type="domain" description="Peptidase S11 D-alanyl-D-alanine carboxypeptidase A N-terminal" evidence="11">
    <location>
        <begin position="361"/>
        <end position="583"/>
    </location>
</feature>
<keyword evidence="4" id="KW-0133">Cell shape</keyword>
<dbReference type="Gene3D" id="3.40.710.10">
    <property type="entry name" value="DD-peptidase/beta-lactamase superfamily"/>
    <property type="match status" value="1"/>
</dbReference>
<keyword evidence="3" id="KW-0378">Hydrolase</keyword>
<evidence type="ECO:0000256" key="4">
    <source>
        <dbReference type="ARBA" id="ARBA00022960"/>
    </source>
</evidence>
<dbReference type="GO" id="GO:0009252">
    <property type="term" value="P:peptidoglycan biosynthetic process"/>
    <property type="evidence" value="ECO:0007669"/>
    <property type="project" value="UniProtKB-KW"/>
</dbReference>
<name>A0A318IL22_9BURK</name>
<dbReference type="PRINTS" id="PR00725">
    <property type="entry name" value="DADACBPTASE1"/>
</dbReference>
<evidence type="ECO:0000256" key="3">
    <source>
        <dbReference type="ARBA" id="ARBA00022801"/>
    </source>
</evidence>
<keyword evidence="10" id="KW-0472">Membrane</keyword>
<dbReference type="Pfam" id="PF00768">
    <property type="entry name" value="Peptidase_S11"/>
    <property type="match status" value="1"/>
</dbReference>
<comment type="similarity">
    <text evidence="1 9">Belongs to the peptidase S11 family.</text>
</comment>
<comment type="caution">
    <text evidence="13">The sequence shown here is derived from an EMBL/GenBank/DDBJ whole genome shotgun (WGS) entry which is preliminary data.</text>
</comment>
<dbReference type="CDD" id="cd07341">
    <property type="entry name" value="M56_BlaR1_MecR1_like"/>
    <property type="match status" value="1"/>
</dbReference>
<feature type="domain" description="Peptidase M56" evidence="12">
    <location>
        <begin position="32"/>
        <end position="268"/>
    </location>
</feature>
<evidence type="ECO:0000256" key="8">
    <source>
        <dbReference type="PIRSR" id="PIRSR618044-2"/>
    </source>
</evidence>
<feature type="active site" evidence="7">
    <location>
        <position position="448"/>
    </location>
</feature>
<protein>
    <submittedName>
        <fullName evidence="13">D-alanyl-D-alanine endopeptidase (Penicillin-binding protein 7)</fullName>
    </submittedName>
</protein>
<evidence type="ECO:0000256" key="6">
    <source>
        <dbReference type="ARBA" id="ARBA00023316"/>
    </source>
</evidence>
<evidence type="ECO:0000313" key="13">
    <source>
        <dbReference type="EMBL" id="PXX34956.1"/>
    </source>
</evidence>
<dbReference type="InterPro" id="IPR018044">
    <property type="entry name" value="Peptidase_S11"/>
</dbReference>
<evidence type="ECO:0000256" key="7">
    <source>
        <dbReference type="PIRSR" id="PIRSR618044-1"/>
    </source>
</evidence>